<accession>A0A5B7X012</accession>
<dbReference type="GO" id="GO:0016491">
    <property type="term" value="F:oxidoreductase activity"/>
    <property type="evidence" value="ECO:0007669"/>
    <property type="project" value="InterPro"/>
</dbReference>
<comment type="subcellular location">
    <subcellularLocation>
        <location evidence="1">Cell envelope</location>
    </subcellularLocation>
</comment>
<evidence type="ECO:0000313" key="7">
    <source>
        <dbReference type="Proteomes" id="UP000309016"/>
    </source>
</evidence>
<evidence type="ECO:0000256" key="3">
    <source>
        <dbReference type="ARBA" id="ARBA00023157"/>
    </source>
</evidence>
<dbReference type="PROSITE" id="PS51352">
    <property type="entry name" value="THIOREDOXIN_2"/>
    <property type="match status" value="1"/>
</dbReference>
<keyword evidence="3" id="KW-1015">Disulfide bond</keyword>
<dbReference type="KEGG" id="afla:FHG64_04140"/>
<proteinExistence type="predicted"/>
<dbReference type="GO" id="GO:0030313">
    <property type="term" value="C:cell envelope"/>
    <property type="evidence" value="ECO:0007669"/>
    <property type="project" value="UniProtKB-SubCell"/>
</dbReference>
<gene>
    <name evidence="6" type="ORF">FHG64_04140</name>
</gene>
<dbReference type="RefSeq" id="WP_139065235.1">
    <property type="nucleotide sequence ID" value="NZ_CP040812.1"/>
</dbReference>
<keyword evidence="7" id="KW-1185">Reference proteome</keyword>
<dbReference type="CDD" id="cd02966">
    <property type="entry name" value="TlpA_like_family"/>
    <property type="match status" value="1"/>
</dbReference>
<evidence type="ECO:0000313" key="6">
    <source>
        <dbReference type="EMBL" id="QCY68649.1"/>
    </source>
</evidence>
<protein>
    <submittedName>
        <fullName evidence="6">Redoxin domain-containing protein</fullName>
    </submittedName>
</protein>
<dbReference type="InterPro" id="IPR050553">
    <property type="entry name" value="Thioredoxin_ResA/DsbE_sf"/>
</dbReference>
<dbReference type="EMBL" id="CP040812">
    <property type="protein sequence ID" value="QCY68649.1"/>
    <property type="molecule type" value="Genomic_DNA"/>
</dbReference>
<dbReference type="PANTHER" id="PTHR42852">
    <property type="entry name" value="THIOL:DISULFIDE INTERCHANGE PROTEIN DSBE"/>
    <property type="match status" value="1"/>
</dbReference>
<dbReference type="InterPro" id="IPR000866">
    <property type="entry name" value="AhpC/TSA"/>
</dbReference>
<dbReference type="SUPFAM" id="SSF52833">
    <property type="entry name" value="Thioredoxin-like"/>
    <property type="match status" value="1"/>
</dbReference>
<evidence type="ECO:0000256" key="4">
    <source>
        <dbReference type="ARBA" id="ARBA00023284"/>
    </source>
</evidence>
<reference evidence="6 7" key="1">
    <citation type="submission" date="2019-06" db="EMBL/GenBank/DDBJ databases">
        <title>Complete genome sequence of Antarcticibacterium flavum KCTC 52984T from an Antarctic marine sediment.</title>
        <authorList>
            <person name="Lee Y.M."/>
            <person name="Shin S.C."/>
        </authorList>
    </citation>
    <scope>NUCLEOTIDE SEQUENCE [LARGE SCALE GENOMIC DNA]</scope>
    <source>
        <strain evidence="6 7">KCTC 52984</strain>
    </source>
</reference>
<dbReference type="PANTHER" id="PTHR42852:SF6">
    <property type="entry name" value="THIOL:DISULFIDE INTERCHANGE PROTEIN DSBE"/>
    <property type="match status" value="1"/>
</dbReference>
<evidence type="ECO:0000259" key="5">
    <source>
        <dbReference type="PROSITE" id="PS51352"/>
    </source>
</evidence>
<name>A0A5B7X012_9FLAO</name>
<keyword evidence="4" id="KW-0676">Redox-active center</keyword>
<dbReference type="InterPro" id="IPR036249">
    <property type="entry name" value="Thioredoxin-like_sf"/>
</dbReference>
<dbReference type="PROSITE" id="PS51257">
    <property type="entry name" value="PROKAR_LIPOPROTEIN"/>
    <property type="match status" value="1"/>
</dbReference>
<evidence type="ECO:0000256" key="1">
    <source>
        <dbReference type="ARBA" id="ARBA00004196"/>
    </source>
</evidence>
<dbReference type="InterPro" id="IPR013766">
    <property type="entry name" value="Thioredoxin_domain"/>
</dbReference>
<dbReference type="Pfam" id="PF00578">
    <property type="entry name" value="AhpC-TSA"/>
    <property type="match status" value="1"/>
</dbReference>
<dbReference type="InterPro" id="IPR025380">
    <property type="entry name" value="DUF4369"/>
</dbReference>
<dbReference type="OrthoDB" id="1069091at2"/>
<feature type="domain" description="Thioredoxin" evidence="5">
    <location>
        <begin position="231"/>
        <end position="372"/>
    </location>
</feature>
<dbReference type="GO" id="GO:0017004">
    <property type="term" value="P:cytochrome complex assembly"/>
    <property type="evidence" value="ECO:0007669"/>
    <property type="project" value="UniProtKB-KW"/>
</dbReference>
<dbReference type="Pfam" id="PF14289">
    <property type="entry name" value="DUF4369"/>
    <property type="match status" value="1"/>
</dbReference>
<dbReference type="Proteomes" id="UP000309016">
    <property type="component" value="Chromosome"/>
</dbReference>
<organism evidence="6 7">
    <name type="scientific">Antarcticibacterium flavum</name>
    <dbReference type="NCBI Taxonomy" id="2058175"/>
    <lineage>
        <taxon>Bacteria</taxon>
        <taxon>Pseudomonadati</taxon>
        <taxon>Bacteroidota</taxon>
        <taxon>Flavobacteriia</taxon>
        <taxon>Flavobacteriales</taxon>
        <taxon>Flavobacteriaceae</taxon>
        <taxon>Antarcticibacterium</taxon>
    </lineage>
</organism>
<sequence>MKKILVVLMIASFFGCQEEHDGYSISGTIEGVEDNNMIYISRLEPNNQPTRIDSVSIQNESFSLDLEDVDQPALHFLSIEGLNGNVLYIAENEPIKFNIKKDDLRDSEIDGGRENEAFLSYLNHLKDLNSRVMELRTEMQQEMGAGNIGPEMMEEYRQREEKVKEEDLEIKKRMIEENPDAYVSALIVTDMRSIGASTAEVKQYFEMLSDNVKQTPMAQALKTNLDKVSAVDIGSKAPTFSGPNPDGEEISLQDAMGKVTLIDFWAAWCRPCRVENPNIVEVYEKYHDKGFNVIGVSLDRADQRDRWLQAIEDDNLTWTQISNLQFWEEPIAQLYGIRAIPAAFILDENGVIVAKNVRGPALEKKVKELLGE</sequence>
<evidence type="ECO:0000256" key="2">
    <source>
        <dbReference type="ARBA" id="ARBA00022748"/>
    </source>
</evidence>
<keyword evidence="2" id="KW-0201">Cytochrome c-type biogenesis</keyword>
<dbReference type="GO" id="GO:0016209">
    <property type="term" value="F:antioxidant activity"/>
    <property type="evidence" value="ECO:0007669"/>
    <property type="project" value="InterPro"/>
</dbReference>
<dbReference type="Gene3D" id="3.40.30.10">
    <property type="entry name" value="Glutaredoxin"/>
    <property type="match status" value="1"/>
</dbReference>
<dbReference type="AlphaFoldDB" id="A0A5B7X012"/>